<name>A0A4R7HZW3_9ACTN</name>
<evidence type="ECO:0000256" key="1">
    <source>
        <dbReference type="SAM" id="Phobius"/>
    </source>
</evidence>
<dbReference type="EMBL" id="SOAU01000001">
    <property type="protein sequence ID" value="TDT16807.1"/>
    <property type="molecule type" value="Genomic_DNA"/>
</dbReference>
<protein>
    <submittedName>
        <fullName evidence="2">Uncharacterized protein</fullName>
    </submittedName>
</protein>
<gene>
    <name evidence="2" type="ORF">BDK89_2405</name>
</gene>
<keyword evidence="1" id="KW-0812">Transmembrane</keyword>
<evidence type="ECO:0000313" key="2">
    <source>
        <dbReference type="EMBL" id="TDT16807.1"/>
    </source>
</evidence>
<accession>A0A4R7HZW3</accession>
<keyword evidence="1" id="KW-0472">Membrane</keyword>
<proteinExistence type="predicted"/>
<keyword evidence="1" id="KW-1133">Transmembrane helix</keyword>
<keyword evidence="3" id="KW-1185">Reference proteome</keyword>
<comment type="caution">
    <text evidence="2">The sequence shown here is derived from an EMBL/GenBank/DDBJ whole genome shotgun (WGS) entry which is preliminary data.</text>
</comment>
<dbReference type="AlphaFoldDB" id="A0A4R7HZW3"/>
<evidence type="ECO:0000313" key="3">
    <source>
        <dbReference type="Proteomes" id="UP000294558"/>
    </source>
</evidence>
<organism evidence="2 3">
    <name type="scientific">Ilumatobacter fluminis</name>
    <dbReference type="NCBI Taxonomy" id="467091"/>
    <lineage>
        <taxon>Bacteria</taxon>
        <taxon>Bacillati</taxon>
        <taxon>Actinomycetota</taxon>
        <taxon>Acidimicrobiia</taxon>
        <taxon>Acidimicrobiales</taxon>
        <taxon>Ilumatobacteraceae</taxon>
        <taxon>Ilumatobacter</taxon>
    </lineage>
</organism>
<reference evidence="2 3" key="1">
    <citation type="submission" date="2019-03" db="EMBL/GenBank/DDBJ databases">
        <title>Sequencing the genomes of 1000 actinobacteria strains.</title>
        <authorList>
            <person name="Klenk H.-P."/>
        </authorList>
    </citation>
    <scope>NUCLEOTIDE SEQUENCE [LARGE SCALE GENOMIC DNA]</scope>
    <source>
        <strain evidence="2 3">DSM 18936</strain>
    </source>
</reference>
<dbReference type="Proteomes" id="UP000294558">
    <property type="component" value="Unassembled WGS sequence"/>
</dbReference>
<dbReference type="RefSeq" id="WP_133869144.1">
    <property type="nucleotide sequence ID" value="NZ_SOAU01000001.1"/>
</dbReference>
<feature type="transmembrane region" description="Helical" evidence="1">
    <location>
        <begin position="32"/>
        <end position="49"/>
    </location>
</feature>
<sequence>MANARLLDAVHRLDGGEGATDAVWGDRIMGPVRFGGAVLSVVVFLIAVASGPGSVARWGFGLAALALPFLAEVVRPPVALATTPGGVAVYRSARWRRKPVERVDVVAPERLRLEGLGLLSDRWSVDGDDVSVPRWHRLRVQQWCEASPAVTTRPSG</sequence>